<organism evidence="1 2">
    <name type="scientific">Rhododendron griersonianum</name>
    <dbReference type="NCBI Taxonomy" id="479676"/>
    <lineage>
        <taxon>Eukaryota</taxon>
        <taxon>Viridiplantae</taxon>
        <taxon>Streptophyta</taxon>
        <taxon>Embryophyta</taxon>
        <taxon>Tracheophyta</taxon>
        <taxon>Spermatophyta</taxon>
        <taxon>Magnoliopsida</taxon>
        <taxon>eudicotyledons</taxon>
        <taxon>Gunneridae</taxon>
        <taxon>Pentapetalae</taxon>
        <taxon>asterids</taxon>
        <taxon>Ericales</taxon>
        <taxon>Ericaceae</taxon>
        <taxon>Ericoideae</taxon>
        <taxon>Rhodoreae</taxon>
        <taxon>Rhododendron</taxon>
    </lineage>
</organism>
<proteinExistence type="predicted"/>
<evidence type="ECO:0000313" key="2">
    <source>
        <dbReference type="Proteomes" id="UP000823749"/>
    </source>
</evidence>
<protein>
    <submittedName>
        <fullName evidence="1">Uncharacterized protein</fullName>
    </submittedName>
</protein>
<dbReference type="EMBL" id="JACTNZ010000011">
    <property type="protein sequence ID" value="KAG5524532.1"/>
    <property type="molecule type" value="Genomic_DNA"/>
</dbReference>
<dbReference type="Proteomes" id="UP000823749">
    <property type="component" value="Chromosome 11"/>
</dbReference>
<dbReference type="AlphaFoldDB" id="A0AAV6I771"/>
<accession>A0AAV6I771</accession>
<reference evidence="1" key="1">
    <citation type="submission" date="2020-08" db="EMBL/GenBank/DDBJ databases">
        <title>Plant Genome Project.</title>
        <authorList>
            <person name="Zhang R.-G."/>
        </authorList>
    </citation>
    <scope>NUCLEOTIDE SEQUENCE</scope>
    <source>
        <strain evidence="1">WSP0</strain>
        <tissue evidence="1">Leaf</tissue>
    </source>
</reference>
<keyword evidence="2" id="KW-1185">Reference proteome</keyword>
<gene>
    <name evidence="1" type="ORF">RHGRI_031255</name>
</gene>
<name>A0AAV6I771_9ERIC</name>
<sequence length="53" mass="6229">MVIQIPDYTINTCCFLCESSGKDSVRGIWTTTAGFPRRALAFYKYWYSARRRK</sequence>
<comment type="caution">
    <text evidence="1">The sequence shown here is derived from an EMBL/GenBank/DDBJ whole genome shotgun (WGS) entry which is preliminary data.</text>
</comment>
<evidence type="ECO:0000313" key="1">
    <source>
        <dbReference type="EMBL" id="KAG5524532.1"/>
    </source>
</evidence>